<dbReference type="PROSITE" id="PS51257">
    <property type="entry name" value="PROKAR_LIPOPROTEIN"/>
    <property type="match status" value="1"/>
</dbReference>
<dbReference type="RefSeq" id="WP_303302541.1">
    <property type="nucleotide sequence ID" value="NZ_BAABDA010000055.1"/>
</dbReference>
<protein>
    <recommendedName>
        <fullName evidence="3">Lipoprotein</fullName>
    </recommendedName>
</protein>
<comment type="caution">
    <text evidence="1">The sequence shown here is derived from an EMBL/GenBank/DDBJ whole genome shotgun (WGS) entry which is preliminary data.</text>
</comment>
<organism evidence="1 2">
    <name type="scientific">Flavivirga jejuensis</name>
    <dbReference type="NCBI Taxonomy" id="870487"/>
    <lineage>
        <taxon>Bacteria</taxon>
        <taxon>Pseudomonadati</taxon>
        <taxon>Bacteroidota</taxon>
        <taxon>Flavobacteriia</taxon>
        <taxon>Flavobacteriales</taxon>
        <taxon>Flavobacteriaceae</taxon>
        <taxon>Flavivirga</taxon>
    </lineage>
</organism>
<gene>
    <name evidence="1" type="ORF">Q4Q40_14210</name>
</gene>
<accession>A0ABT8WQC3</accession>
<keyword evidence="2" id="KW-1185">Reference proteome</keyword>
<sequence length="208" mass="23468">MNRIILLLILVVTFSCKDEKKKETEVATKVVEKQYKTVKIFTSDDLGSWNKNRVNLEPLTDVEFRDAYRLFRNSVTESAYLTSGLVPVIYASEYRVSVVVKKGTNNNFFGLRLSGAYPDRVDAIFDLEKGTVVDYKTAQDFENPMATIEKLTGDWYKCTLSAEVAADNVRIIMGATSTERNVLSWEGTTESEVDVHIVLSSVTIEELL</sequence>
<evidence type="ECO:0000313" key="1">
    <source>
        <dbReference type="EMBL" id="MDO5975346.1"/>
    </source>
</evidence>
<evidence type="ECO:0008006" key="3">
    <source>
        <dbReference type="Google" id="ProtNLM"/>
    </source>
</evidence>
<evidence type="ECO:0000313" key="2">
    <source>
        <dbReference type="Proteomes" id="UP001176806"/>
    </source>
</evidence>
<dbReference type="Proteomes" id="UP001176806">
    <property type="component" value="Unassembled WGS sequence"/>
</dbReference>
<name>A0ABT8WQC3_9FLAO</name>
<proteinExistence type="predicted"/>
<dbReference type="EMBL" id="JAUOEL010000005">
    <property type="protein sequence ID" value="MDO5975346.1"/>
    <property type="molecule type" value="Genomic_DNA"/>
</dbReference>
<reference evidence="1" key="1">
    <citation type="submission" date="2023-07" db="EMBL/GenBank/DDBJ databases">
        <title>Two novel species in the genus Flavivirga.</title>
        <authorList>
            <person name="Kwon K."/>
        </authorList>
    </citation>
    <scope>NUCLEOTIDE SEQUENCE</scope>
    <source>
        <strain evidence="1">KACC 14158</strain>
    </source>
</reference>